<feature type="domain" description="Transposase IS4-like" evidence="5">
    <location>
        <begin position="154"/>
        <end position="342"/>
    </location>
</feature>
<accession>A0A385L225</accession>
<keyword evidence="3" id="KW-0238">DNA-binding</keyword>
<evidence type="ECO:0000259" key="5">
    <source>
        <dbReference type="Pfam" id="PF01609"/>
    </source>
</evidence>
<dbReference type="Pfam" id="PF01609">
    <property type="entry name" value="DDE_Tnp_1"/>
    <property type="match status" value="1"/>
</dbReference>
<comment type="similarity">
    <text evidence="1">Belongs to the transposase 11 family.</text>
</comment>
<dbReference type="PANTHER" id="PTHR33258:SF1">
    <property type="entry name" value="TRANSPOSASE INSL FOR INSERTION SEQUENCE ELEMENT IS186A-RELATED"/>
    <property type="match status" value="1"/>
</dbReference>
<dbReference type="InterPro" id="IPR047952">
    <property type="entry name" value="Transpos_IS4"/>
</dbReference>
<dbReference type="Pfam" id="PF14294">
    <property type="entry name" value="DUF4372"/>
    <property type="match status" value="1"/>
</dbReference>
<dbReference type="EMBL" id="CP032290">
    <property type="protein sequence ID" value="AYA01303.1"/>
    <property type="molecule type" value="Genomic_DNA"/>
</dbReference>
<keyword evidence="4" id="KW-0233">DNA recombination</keyword>
<geneLocation type="plasmid" evidence="7">
    <name>pALWED3.6</name>
</geneLocation>
<dbReference type="NCBIfam" id="NF033592">
    <property type="entry name" value="transpos_IS4_1"/>
    <property type="match status" value="1"/>
</dbReference>
<keyword evidence="7" id="KW-0614">Plasmid</keyword>
<evidence type="ECO:0000256" key="1">
    <source>
        <dbReference type="ARBA" id="ARBA00010075"/>
    </source>
</evidence>
<evidence type="ECO:0000256" key="4">
    <source>
        <dbReference type="ARBA" id="ARBA00023172"/>
    </source>
</evidence>
<feature type="domain" description="DUF4372" evidence="6">
    <location>
        <begin position="15"/>
        <end position="88"/>
    </location>
</feature>
<dbReference type="GO" id="GO:0004803">
    <property type="term" value="F:transposase activity"/>
    <property type="evidence" value="ECO:0007669"/>
    <property type="project" value="InterPro"/>
</dbReference>
<dbReference type="AlphaFoldDB" id="A0A385L225"/>
<name>A0A385L225_ACILW</name>
<dbReference type="GO" id="GO:0003677">
    <property type="term" value="F:DNA binding"/>
    <property type="evidence" value="ECO:0007669"/>
    <property type="project" value="UniProtKB-KW"/>
</dbReference>
<gene>
    <name evidence="7" type="ORF">ABALW_D0073</name>
</gene>
<dbReference type="SUPFAM" id="SSF53098">
    <property type="entry name" value="Ribonuclease H-like"/>
    <property type="match status" value="1"/>
</dbReference>
<dbReference type="InterPro" id="IPR025399">
    <property type="entry name" value="DUF4372"/>
</dbReference>
<dbReference type="InterPro" id="IPR012337">
    <property type="entry name" value="RNaseH-like_sf"/>
</dbReference>
<protein>
    <submittedName>
        <fullName evidence="7">Putative transposase, IS4 family</fullName>
    </submittedName>
</protein>
<keyword evidence="2" id="KW-0815">Transposition</keyword>
<evidence type="ECO:0000256" key="2">
    <source>
        <dbReference type="ARBA" id="ARBA00022578"/>
    </source>
</evidence>
<evidence type="ECO:0000259" key="6">
    <source>
        <dbReference type="Pfam" id="PF14294"/>
    </source>
</evidence>
<dbReference type="InterPro" id="IPR002559">
    <property type="entry name" value="Transposase_11"/>
</dbReference>
<proteinExistence type="inferred from homology"/>
<dbReference type="PANTHER" id="PTHR33258">
    <property type="entry name" value="TRANSPOSASE INSL FOR INSERTION SEQUENCE ELEMENT IS186A-RELATED"/>
    <property type="match status" value="1"/>
</dbReference>
<dbReference type="GO" id="GO:0006313">
    <property type="term" value="P:DNA transposition"/>
    <property type="evidence" value="ECO:0007669"/>
    <property type="project" value="InterPro"/>
</dbReference>
<reference evidence="7" key="1">
    <citation type="submission" date="2018-09" db="EMBL/GenBank/DDBJ databases">
        <title>Resistance of ancient and modern Acinetobacter lwoffii strains to heavy metals and arsenic revealed by genome analysis.</title>
        <authorList>
            <person name="Mindlin S."/>
            <person name="Petrenko A."/>
            <person name="Kurakov A."/>
            <person name="Beletsky A."/>
            <person name="Mardanov A."/>
            <person name="Petrova M."/>
        </authorList>
    </citation>
    <scope>NUCLEOTIDE SEQUENCE</scope>
    <source>
        <strain evidence="7">ED9-5a</strain>
        <plasmid evidence="7">pALWED3.6</plasmid>
    </source>
</reference>
<organism evidence="7">
    <name type="scientific">Acinetobacter lwoffii</name>
    <dbReference type="NCBI Taxonomy" id="28090"/>
    <lineage>
        <taxon>Bacteria</taxon>
        <taxon>Pseudomonadati</taxon>
        <taxon>Pseudomonadota</taxon>
        <taxon>Gammaproteobacteria</taxon>
        <taxon>Moraxellales</taxon>
        <taxon>Moraxellaceae</taxon>
        <taxon>Acinetobacter</taxon>
    </lineage>
</organism>
<sequence>MQTNTLTTRIQVLSHQNTVFHELIKPVVRQDFEQLAKVHHVGQKFRAASRWDQFIAILMSQFSCRQSLRDIQSNLECQQEKLSHLGAKSIPRSTLARINEQQPAALYQQLFYKLLKYYEHSKVAHKFRFKNPLYSLDASHIDLSLSLCEWAKVHDSKASMKLSIGLNHSNDIPEFVAVENGKENDMVQGRKFQFPAGSIVVFDKGYVDYQWYANLTAQNIGFVTRFRPKSVYQVIQQHPVLESKGILKDETIQLNSAHALKRKAPVLRRIEYRDQQSGKHFSFLSNNFHLAASTIAAIYKDRWKVELFFKAIKQNLKLKAFLGRSRNAIQTQIWIAMIAYLLVSFAQHLGKTGWTVQRLLRIIQVNLFERRTLKALFSPDKIPIKQEEAQMSFLL</sequence>
<evidence type="ECO:0000256" key="3">
    <source>
        <dbReference type="ARBA" id="ARBA00023125"/>
    </source>
</evidence>
<evidence type="ECO:0000313" key="7">
    <source>
        <dbReference type="EMBL" id="AYA01303.1"/>
    </source>
</evidence>